<feature type="compositionally biased region" description="Polar residues" evidence="1">
    <location>
        <begin position="70"/>
        <end position="86"/>
    </location>
</feature>
<dbReference type="Proteomes" id="UP001283361">
    <property type="component" value="Unassembled WGS sequence"/>
</dbReference>
<feature type="region of interest" description="Disordered" evidence="1">
    <location>
        <begin position="64"/>
        <end position="86"/>
    </location>
</feature>
<sequence>MSLTTQTVGWQEKELSGRPIEREEQLGEAHAVYYQRGWYNSWGQSASSLAGRLVLPTPLVFRQAGFDTSAPPSSGRLSVRPTMSHT</sequence>
<dbReference type="EMBL" id="JAWDGP010006154">
    <property type="protein sequence ID" value="KAK3746322.1"/>
    <property type="molecule type" value="Genomic_DNA"/>
</dbReference>
<organism evidence="2 3">
    <name type="scientific">Elysia crispata</name>
    <name type="common">lettuce slug</name>
    <dbReference type="NCBI Taxonomy" id="231223"/>
    <lineage>
        <taxon>Eukaryota</taxon>
        <taxon>Metazoa</taxon>
        <taxon>Spiralia</taxon>
        <taxon>Lophotrochozoa</taxon>
        <taxon>Mollusca</taxon>
        <taxon>Gastropoda</taxon>
        <taxon>Heterobranchia</taxon>
        <taxon>Euthyneura</taxon>
        <taxon>Panpulmonata</taxon>
        <taxon>Sacoglossa</taxon>
        <taxon>Placobranchoidea</taxon>
        <taxon>Plakobranchidae</taxon>
        <taxon>Elysia</taxon>
    </lineage>
</organism>
<evidence type="ECO:0000313" key="2">
    <source>
        <dbReference type="EMBL" id="KAK3746322.1"/>
    </source>
</evidence>
<dbReference type="AlphaFoldDB" id="A0AAE1CZ39"/>
<gene>
    <name evidence="2" type="ORF">RRG08_022187</name>
</gene>
<name>A0AAE1CZ39_9GAST</name>
<keyword evidence="3" id="KW-1185">Reference proteome</keyword>
<protein>
    <submittedName>
        <fullName evidence="2">Uncharacterized protein</fullName>
    </submittedName>
</protein>
<reference evidence="2" key="1">
    <citation type="journal article" date="2023" name="G3 (Bethesda)">
        <title>A reference genome for the long-term kleptoplast-retaining sea slug Elysia crispata morphotype clarki.</title>
        <authorList>
            <person name="Eastman K.E."/>
            <person name="Pendleton A.L."/>
            <person name="Shaikh M.A."/>
            <person name="Suttiyut T."/>
            <person name="Ogas R."/>
            <person name="Tomko P."/>
            <person name="Gavelis G."/>
            <person name="Widhalm J.R."/>
            <person name="Wisecaver J.H."/>
        </authorList>
    </citation>
    <scope>NUCLEOTIDE SEQUENCE</scope>
    <source>
        <strain evidence="2">ECLA1</strain>
    </source>
</reference>
<proteinExistence type="predicted"/>
<comment type="caution">
    <text evidence="2">The sequence shown here is derived from an EMBL/GenBank/DDBJ whole genome shotgun (WGS) entry which is preliminary data.</text>
</comment>
<accession>A0AAE1CZ39</accession>
<evidence type="ECO:0000256" key="1">
    <source>
        <dbReference type="SAM" id="MobiDB-lite"/>
    </source>
</evidence>
<evidence type="ECO:0000313" key="3">
    <source>
        <dbReference type="Proteomes" id="UP001283361"/>
    </source>
</evidence>